<keyword evidence="7" id="KW-1185">Reference proteome</keyword>
<keyword evidence="3" id="KW-0540">Nuclease</keyword>
<dbReference type="GO" id="GO:0016787">
    <property type="term" value="F:hydrolase activity"/>
    <property type="evidence" value="ECO:0007669"/>
    <property type="project" value="UniProtKB-KW"/>
</dbReference>
<evidence type="ECO:0000313" key="7">
    <source>
        <dbReference type="Proteomes" id="UP000532440"/>
    </source>
</evidence>
<evidence type="ECO:0000256" key="1">
    <source>
        <dbReference type="ARBA" id="ARBA00022553"/>
    </source>
</evidence>
<evidence type="ECO:0000256" key="3">
    <source>
        <dbReference type="ARBA" id="ARBA00022722"/>
    </source>
</evidence>
<evidence type="ECO:0000313" key="6">
    <source>
        <dbReference type="EMBL" id="MBB5271998.1"/>
    </source>
</evidence>
<name>A0A7W8HHG6_9BURK</name>
<keyword evidence="2" id="KW-1277">Toxin-antitoxin system</keyword>
<dbReference type="PANTHER" id="PTHR34139">
    <property type="entry name" value="UPF0331 PROTEIN MJ0127"/>
    <property type="match status" value="1"/>
</dbReference>
<dbReference type="Pfam" id="PF01934">
    <property type="entry name" value="HepT-like"/>
    <property type="match status" value="1"/>
</dbReference>
<dbReference type="InterPro" id="IPR051813">
    <property type="entry name" value="HepT_RNase_toxin"/>
</dbReference>
<keyword evidence="4" id="KW-0547">Nucleotide-binding</keyword>
<comment type="caution">
    <text evidence="6">The sequence shown here is derived from an EMBL/GenBank/DDBJ whole genome shotgun (WGS) entry which is preliminary data.</text>
</comment>
<dbReference type="InterPro" id="IPR008201">
    <property type="entry name" value="HepT-like"/>
</dbReference>
<keyword evidence="5" id="KW-0378">Hydrolase</keyword>
<evidence type="ECO:0000256" key="2">
    <source>
        <dbReference type="ARBA" id="ARBA00022649"/>
    </source>
</evidence>
<dbReference type="EMBL" id="JACHGB010000004">
    <property type="protein sequence ID" value="MBB5271998.1"/>
    <property type="molecule type" value="Genomic_DNA"/>
</dbReference>
<organism evidence="6 7">
    <name type="scientific">Quisquiliibacterium transsilvanicum</name>
    <dbReference type="NCBI Taxonomy" id="1549638"/>
    <lineage>
        <taxon>Bacteria</taxon>
        <taxon>Pseudomonadati</taxon>
        <taxon>Pseudomonadota</taxon>
        <taxon>Betaproteobacteria</taxon>
        <taxon>Burkholderiales</taxon>
        <taxon>Burkholderiaceae</taxon>
        <taxon>Quisquiliibacterium</taxon>
    </lineage>
</organism>
<sequence length="117" mass="13056">MSEGVERAWRFYIDDMIAFAGKVLDYTRGMDQPAFVANRLVYDATLRNLELIGEAASHVPADVRAAHPAVPWRMVVATRNRLIHGYLGIDDDTIWSIVDSDVPSLLEALRELDSPSA</sequence>
<dbReference type="AlphaFoldDB" id="A0A7W8HHG6"/>
<evidence type="ECO:0000256" key="4">
    <source>
        <dbReference type="ARBA" id="ARBA00022741"/>
    </source>
</evidence>
<protein>
    <submittedName>
        <fullName evidence="6">Uncharacterized protein with HEPN domain</fullName>
    </submittedName>
</protein>
<accession>A0A7W8HHG6</accession>
<keyword evidence="1" id="KW-0597">Phosphoprotein</keyword>
<reference evidence="6 7" key="1">
    <citation type="submission" date="2020-08" db="EMBL/GenBank/DDBJ databases">
        <title>Genomic Encyclopedia of Type Strains, Phase IV (KMG-IV): sequencing the most valuable type-strain genomes for metagenomic binning, comparative biology and taxonomic classification.</title>
        <authorList>
            <person name="Goeker M."/>
        </authorList>
    </citation>
    <scope>NUCLEOTIDE SEQUENCE [LARGE SCALE GENOMIC DNA]</scope>
    <source>
        <strain evidence="6 7">DSM 29781</strain>
    </source>
</reference>
<dbReference type="Proteomes" id="UP000532440">
    <property type="component" value="Unassembled WGS sequence"/>
</dbReference>
<dbReference type="PANTHER" id="PTHR34139:SF1">
    <property type="entry name" value="RNASE MJ1380-RELATED"/>
    <property type="match status" value="1"/>
</dbReference>
<proteinExistence type="predicted"/>
<evidence type="ECO:0000256" key="5">
    <source>
        <dbReference type="ARBA" id="ARBA00022801"/>
    </source>
</evidence>
<dbReference type="GO" id="GO:0004540">
    <property type="term" value="F:RNA nuclease activity"/>
    <property type="evidence" value="ECO:0007669"/>
    <property type="project" value="InterPro"/>
</dbReference>
<dbReference type="GO" id="GO:0110001">
    <property type="term" value="C:toxin-antitoxin complex"/>
    <property type="evidence" value="ECO:0007669"/>
    <property type="project" value="InterPro"/>
</dbReference>
<dbReference type="RefSeq" id="WP_183966984.1">
    <property type="nucleotide sequence ID" value="NZ_BAABEW010000023.1"/>
</dbReference>
<dbReference type="GO" id="GO:0000166">
    <property type="term" value="F:nucleotide binding"/>
    <property type="evidence" value="ECO:0007669"/>
    <property type="project" value="UniProtKB-KW"/>
</dbReference>
<gene>
    <name evidence="6" type="ORF">HNQ70_002012</name>
</gene>